<protein>
    <submittedName>
        <fullName evidence="1">Uncharacterized protein</fullName>
    </submittedName>
</protein>
<proteinExistence type="predicted"/>
<organism evidence="1 2">
    <name type="scientific">Mycobacterium innocens</name>
    <dbReference type="NCBI Taxonomy" id="2341083"/>
    <lineage>
        <taxon>Bacteria</taxon>
        <taxon>Bacillati</taxon>
        <taxon>Actinomycetota</taxon>
        <taxon>Actinomycetes</taxon>
        <taxon>Mycobacteriales</taxon>
        <taxon>Mycobacteriaceae</taxon>
        <taxon>Mycobacterium</taxon>
    </lineage>
</organism>
<dbReference type="Proteomes" id="UP000267289">
    <property type="component" value="Unassembled WGS sequence"/>
</dbReference>
<evidence type="ECO:0000313" key="1">
    <source>
        <dbReference type="EMBL" id="VBA44659.1"/>
    </source>
</evidence>
<keyword evidence="2" id="KW-1185">Reference proteome</keyword>
<reference evidence="1 2" key="1">
    <citation type="submission" date="2018-09" db="EMBL/GenBank/DDBJ databases">
        <authorList>
            <person name="Tagini F."/>
        </authorList>
    </citation>
    <scope>NUCLEOTIDE SEQUENCE [LARGE SCALE GENOMIC DNA]</scope>
    <source>
        <strain evidence="1 2">MK13</strain>
    </source>
</reference>
<dbReference type="Pfam" id="PF10092">
    <property type="entry name" value="DUF2330"/>
    <property type="match status" value="1"/>
</dbReference>
<gene>
    <name evidence="1" type="ORF">LAUMK13_05125</name>
</gene>
<dbReference type="RefSeq" id="WP_244232554.1">
    <property type="nucleotide sequence ID" value="NZ_UPHQ01000274.1"/>
</dbReference>
<sequence>MNHEVALAHWDGTTETIVMRLALDATTDSVALVIPTPTPATLTEADKATFVELDALTAPPARFVTRCCGNWPATTGPI</sequence>
<evidence type="ECO:0000313" key="2">
    <source>
        <dbReference type="Proteomes" id="UP000267289"/>
    </source>
</evidence>
<dbReference type="InterPro" id="IPR019283">
    <property type="entry name" value="DUF2330"/>
</dbReference>
<dbReference type="AlphaFoldDB" id="A0A498QIP5"/>
<dbReference type="EMBL" id="UPHQ01000274">
    <property type="protein sequence ID" value="VBA44659.1"/>
    <property type="molecule type" value="Genomic_DNA"/>
</dbReference>
<accession>A0A498QIP5</accession>
<name>A0A498QIP5_9MYCO</name>